<keyword evidence="1" id="KW-0560">Oxidoreductase</keyword>
<feature type="domain" description="NAD-dependent epimerase/dehydratase" evidence="3">
    <location>
        <begin position="6"/>
        <end position="239"/>
    </location>
</feature>
<comment type="similarity">
    <text evidence="2">Belongs to the NAD(P)-dependent epimerase/dehydratase family. Dihydroflavonol-4-reductase subfamily.</text>
</comment>
<dbReference type="FunFam" id="3.40.50.720:FF:000336">
    <property type="entry name" value="Aldehyde reductase"/>
    <property type="match status" value="1"/>
</dbReference>
<reference evidence="4" key="1">
    <citation type="submission" date="2012-04" db="EMBL/GenBank/DDBJ databases">
        <title>The Genome Sequence of Loa loa.</title>
        <authorList>
            <consortium name="The Broad Institute Genome Sequencing Platform"/>
            <consortium name="Broad Institute Genome Sequencing Center for Infectious Disease"/>
            <person name="Nutman T.B."/>
            <person name="Fink D.L."/>
            <person name="Russ C."/>
            <person name="Young S."/>
            <person name="Zeng Q."/>
            <person name="Gargeya S."/>
            <person name="Alvarado L."/>
            <person name="Berlin A."/>
            <person name="Chapman S.B."/>
            <person name="Chen Z."/>
            <person name="Freedman E."/>
            <person name="Gellesch M."/>
            <person name="Goldberg J."/>
            <person name="Griggs A."/>
            <person name="Gujja S."/>
            <person name="Heilman E.R."/>
            <person name="Heiman D."/>
            <person name="Howarth C."/>
            <person name="Mehta T."/>
            <person name="Neiman D."/>
            <person name="Pearson M."/>
            <person name="Roberts A."/>
            <person name="Saif S."/>
            <person name="Shea T."/>
            <person name="Shenoy N."/>
            <person name="Sisk P."/>
            <person name="Stolte C."/>
            <person name="Sykes S."/>
            <person name="White J."/>
            <person name="Yandava C."/>
            <person name="Haas B."/>
            <person name="Henn M.R."/>
            <person name="Nusbaum C."/>
            <person name="Birren B."/>
        </authorList>
    </citation>
    <scope>NUCLEOTIDE SEQUENCE [LARGE SCALE GENOMIC DNA]</scope>
</reference>
<dbReference type="Gene3D" id="3.40.50.720">
    <property type="entry name" value="NAD(P)-binding Rossmann-like Domain"/>
    <property type="match status" value="1"/>
</dbReference>
<dbReference type="PANTHER" id="PTHR10366">
    <property type="entry name" value="NAD DEPENDENT EPIMERASE/DEHYDRATASE"/>
    <property type="match status" value="1"/>
</dbReference>
<dbReference type="SUPFAM" id="SSF51735">
    <property type="entry name" value="NAD(P)-binding Rossmann-fold domains"/>
    <property type="match status" value="1"/>
</dbReference>
<dbReference type="Pfam" id="PF01370">
    <property type="entry name" value="Epimerase"/>
    <property type="match status" value="1"/>
</dbReference>
<evidence type="ECO:0000313" key="5">
    <source>
        <dbReference type="WBParaSite" id="EN70_11071"/>
    </source>
</evidence>
<dbReference type="CDD" id="cd05227">
    <property type="entry name" value="AR_SDR_e"/>
    <property type="match status" value="1"/>
</dbReference>
<evidence type="ECO:0000256" key="1">
    <source>
        <dbReference type="ARBA" id="ARBA00023002"/>
    </source>
</evidence>
<evidence type="ECO:0000313" key="6">
    <source>
        <dbReference type="WBParaSite" id="EN70_11072"/>
    </source>
</evidence>
<sequence length="374" mass="42197">MIISVVLVTGASGYIALHCVQQLLESGYTVRGTVRSLQNSSKVGPLRDLKYSSERLELVEADLECADHWPRAVEECTYIMHIASPWPIVADEATIKIAKNGTLNVLKAAAQCSTIQKIVLTSSTAAINDGHKNDARVFDENCWGNLNSKRIENYSRSKIIAEKAAWEFWKSLPEESRFQLTVLNPSFVVGPVLSDQKHGSAKIIKRMMDYHTFPAAPKVSLGMVDVRDVARAHIRAMECINCNGERILITATPSVWFSQLTHWLHEEFKGQGFQISRVKTPNWLAKLYAKVTRDPHFEAVKYRLGPKLHFDNTKSRQLLQMEYMPIKKSVIDMVYSMLDYGMIVRKKNLEKTKNGDCKIVNYANIDANGGSKIH</sequence>
<dbReference type="InterPro" id="IPR036291">
    <property type="entry name" value="NAD(P)-bd_dom_sf"/>
</dbReference>
<proteinExistence type="inferred from homology"/>
<dbReference type="eggNOG" id="KOG1502">
    <property type="taxonomic scope" value="Eukaryota"/>
</dbReference>
<name>A0A1I7V8M1_LOALO</name>
<dbReference type="InterPro" id="IPR001509">
    <property type="entry name" value="Epimerase_deHydtase"/>
</dbReference>
<reference evidence="5 6" key="2">
    <citation type="submission" date="2016-11" db="UniProtKB">
        <authorList>
            <consortium name="WormBaseParasite"/>
        </authorList>
    </citation>
    <scope>IDENTIFICATION</scope>
</reference>
<dbReference type="PANTHER" id="PTHR10366:SF564">
    <property type="entry name" value="STEROL-4-ALPHA-CARBOXYLATE 3-DEHYDROGENASE, DECARBOXYLATING"/>
    <property type="match status" value="1"/>
</dbReference>
<evidence type="ECO:0000259" key="3">
    <source>
        <dbReference type="Pfam" id="PF01370"/>
    </source>
</evidence>
<dbReference type="WBParaSite" id="EN70_11072">
    <property type="protein sequence ID" value="EN70_11072"/>
    <property type="gene ID" value="EN70_11072"/>
</dbReference>
<accession>A0A1I7V8M1</accession>
<dbReference type="AlphaFoldDB" id="A0A1I7V8M1"/>
<dbReference type="Proteomes" id="UP000095285">
    <property type="component" value="Unassembled WGS sequence"/>
</dbReference>
<protein>
    <submittedName>
        <fullName evidence="5 6">Epimerase domain-containing protein</fullName>
    </submittedName>
</protein>
<dbReference type="GO" id="GO:0016616">
    <property type="term" value="F:oxidoreductase activity, acting on the CH-OH group of donors, NAD or NADP as acceptor"/>
    <property type="evidence" value="ECO:0007669"/>
    <property type="project" value="TreeGrafter"/>
</dbReference>
<evidence type="ECO:0000313" key="4">
    <source>
        <dbReference type="Proteomes" id="UP000095285"/>
    </source>
</evidence>
<evidence type="ECO:0000256" key="2">
    <source>
        <dbReference type="ARBA" id="ARBA00023445"/>
    </source>
</evidence>
<dbReference type="STRING" id="7209.A0A1I7V8M1"/>
<dbReference type="WBParaSite" id="EN70_11071">
    <property type="protein sequence ID" value="EN70_11071"/>
    <property type="gene ID" value="EN70_11071"/>
</dbReference>
<dbReference type="InterPro" id="IPR050425">
    <property type="entry name" value="NAD(P)_dehydrat-like"/>
</dbReference>
<keyword evidence="4" id="KW-1185">Reference proteome</keyword>
<organism evidence="4 5">
    <name type="scientific">Loa loa</name>
    <name type="common">Eye worm</name>
    <name type="synonym">Filaria loa</name>
    <dbReference type="NCBI Taxonomy" id="7209"/>
    <lineage>
        <taxon>Eukaryota</taxon>
        <taxon>Metazoa</taxon>
        <taxon>Ecdysozoa</taxon>
        <taxon>Nematoda</taxon>
        <taxon>Chromadorea</taxon>
        <taxon>Rhabditida</taxon>
        <taxon>Spirurina</taxon>
        <taxon>Spiruromorpha</taxon>
        <taxon>Filarioidea</taxon>
        <taxon>Onchocercidae</taxon>
        <taxon>Loa</taxon>
    </lineage>
</organism>